<protein>
    <submittedName>
        <fullName evidence="3">PDZ domain-containing protein</fullName>
    </submittedName>
</protein>
<evidence type="ECO:0000259" key="2">
    <source>
        <dbReference type="SMART" id="SM00228"/>
    </source>
</evidence>
<accession>A0A4R1AT19</accession>
<dbReference type="Pfam" id="PF08327">
    <property type="entry name" value="AHSA1"/>
    <property type="match status" value="1"/>
</dbReference>
<evidence type="ECO:0000313" key="3">
    <source>
        <dbReference type="EMBL" id="TCJ01038.1"/>
    </source>
</evidence>
<comment type="caution">
    <text evidence="3">The sequence shown here is derived from an EMBL/GenBank/DDBJ whole genome shotgun (WGS) entry which is preliminary data.</text>
</comment>
<dbReference type="SUPFAM" id="SSF50156">
    <property type="entry name" value="PDZ domain-like"/>
    <property type="match status" value="1"/>
</dbReference>
<dbReference type="Gene3D" id="2.30.42.10">
    <property type="match status" value="1"/>
</dbReference>
<dbReference type="CDD" id="cd07814">
    <property type="entry name" value="SRPBCC_CalC_Aha1-like"/>
    <property type="match status" value="1"/>
</dbReference>
<comment type="similarity">
    <text evidence="1">Belongs to the AHA1 family.</text>
</comment>
<evidence type="ECO:0000313" key="4">
    <source>
        <dbReference type="Proteomes" id="UP000293846"/>
    </source>
</evidence>
<dbReference type="InterPro" id="IPR023393">
    <property type="entry name" value="START-like_dom_sf"/>
</dbReference>
<dbReference type="Proteomes" id="UP000293846">
    <property type="component" value="Unassembled WGS sequence"/>
</dbReference>
<dbReference type="SUPFAM" id="SSF55961">
    <property type="entry name" value="Bet v1-like"/>
    <property type="match status" value="1"/>
</dbReference>
<proteinExistence type="inferred from homology"/>
<evidence type="ECO:0000256" key="1">
    <source>
        <dbReference type="ARBA" id="ARBA00006817"/>
    </source>
</evidence>
<dbReference type="SMART" id="SM00228">
    <property type="entry name" value="PDZ"/>
    <property type="match status" value="1"/>
</dbReference>
<dbReference type="AlphaFoldDB" id="A0A4R1AT19"/>
<dbReference type="OrthoDB" id="2721194at2"/>
<reference evidence="3 4" key="1">
    <citation type="submission" date="2019-03" db="EMBL/GenBank/DDBJ databases">
        <authorList>
            <person name="Jensen L."/>
            <person name="Storgaard J."/>
            <person name="Sulaj E."/>
            <person name="Schramm A."/>
            <person name="Marshall I.P.G."/>
        </authorList>
    </citation>
    <scope>NUCLEOTIDE SEQUENCE [LARGE SCALE GENOMIC DNA]</scope>
    <source>
        <strain evidence="3 4">2017H2G3</strain>
    </source>
</reference>
<keyword evidence="4" id="KW-1185">Reference proteome</keyword>
<dbReference type="Gene3D" id="3.30.530.20">
    <property type="match status" value="1"/>
</dbReference>
<feature type="domain" description="PDZ" evidence="2">
    <location>
        <begin position="152"/>
        <end position="224"/>
    </location>
</feature>
<organism evidence="3 4">
    <name type="scientific">Cytobacillus praedii</name>
    <dbReference type="NCBI Taxonomy" id="1742358"/>
    <lineage>
        <taxon>Bacteria</taxon>
        <taxon>Bacillati</taxon>
        <taxon>Bacillota</taxon>
        <taxon>Bacilli</taxon>
        <taxon>Bacillales</taxon>
        <taxon>Bacillaceae</taxon>
        <taxon>Cytobacillus</taxon>
    </lineage>
</organism>
<name>A0A4R1AT19_9BACI</name>
<dbReference type="InterPro" id="IPR036034">
    <property type="entry name" value="PDZ_sf"/>
</dbReference>
<dbReference type="InterPro" id="IPR001478">
    <property type="entry name" value="PDZ"/>
</dbReference>
<dbReference type="STRING" id="1742358.GCA_001439605_00242"/>
<dbReference type="EMBL" id="SJTH01000088">
    <property type="protein sequence ID" value="TCJ01038.1"/>
    <property type="molecule type" value="Genomic_DNA"/>
</dbReference>
<dbReference type="Pfam" id="PF13180">
    <property type="entry name" value="PDZ_2"/>
    <property type="match status" value="1"/>
</dbReference>
<gene>
    <name evidence="3" type="ORF">E0Y62_25975</name>
</gene>
<sequence>MWKKERFRMNMIKESIKSVIVVNAPLKQVWDALTMPEHLNRWYSKKAEIDFRIGGKGYMNHGWGAVSEGVFTEIHEMKRFVLQSIDGDFKTITSLEKVENGIQVSIEYKASFITEMNQAAKENMLFGTNQFLENLKSVYETGIDIRSKLWKAWIGIVHTTNDEDRGTRVLQVKEGSAAAASGIKPNDVIVELDGVKIVGYESFERALNKKAVNSIAILTIERKGNVKFQVNCPVVAYPVPY</sequence>
<dbReference type="InterPro" id="IPR013538">
    <property type="entry name" value="ASHA1/2-like_C"/>
</dbReference>